<dbReference type="Pfam" id="PF00072">
    <property type="entry name" value="Response_reg"/>
    <property type="match status" value="1"/>
</dbReference>
<protein>
    <submittedName>
        <fullName evidence="3">Response regulator receiver protein</fullName>
    </submittedName>
</protein>
<dbReference type="PANTHER" id="PTHR44520:SF1">
    <property type="entry name" value="TWO-COMPONENT SYSTEM REGULATORY PROTEIN"/>
    <property type="match status" value="1"/>
</dbReference>
<comment type="caution">
    <text evidence="3">The sequence shown here is derived from an EMBL/GenBank/DDBJ whole genome shotgun (WGS) entry which is preliminary data.</text>
</comment>
<feature type="domain" description="Response regulatory" evidence="2">
    <location>
        <begin position="9"/>
        <end position="128"/>
    </location>
</feature>
<proteinExistence type="predicted"/>
<dbReference type="GO" id="GO:0000160">
    <property type="term" value="P:phosphorelay signal transduction system"/>
    <property type="evidence" value="ECO:0007669"/>
    <property type="project" value="InterPro"/>
</dbReference>
<name>A0A4R6NDZ5_9BURK</name>
<dbReference type="InterPro" id="IPR011006">
    <property type="entry name" value="CheY-like_superfamily"/>
</dbReference>
<dbReference type="AlphaFoldDB" id="A0A4R6NDZ5"/>
<keyword evidence="1" id="KW-0597">Phosphoprotein</keyword>
<reference evidence="3 4" key="1">
    <citation type="submission" date="2019-03" db="EMBL/GenBank/DDBJ databases">
        <title>Genomic Encyclopedia of Type Strains, Phase IV (KMG-IV): sequencing the most valuable type-strain genomes for metagenomic binning, comparative biology and taxonomic classification.</title>
        <authorList>
            <person name="Goeker M."/>
        </authorList>
    </citation>
    <scope>NUCLEOTIDE SEQUENCE [LARGE SCALE GENOMIC DNA]</scope>
    <source>
        <strain evidence="3 4">DSM 25082</strain>
    </source>
</reference>
<organism evidence="3 4">
    <name type="scientific">Roseateles asaccharophilus</name>
    <dbReference type="NCBI Taxonomy" id="582607"/>
    <lineage>
        <taxon>Bacteria</taxon>
        <taxon>Pseudomonadati</taxon>
        <taxon>Pseudomonadota</taxon>
        <taxon>Betaproteobacteria</taxon>
        <taxon>Burkholderiales</taxon>
        <taxon>Sphaerotilaceae</taxon>
        <taxon>Roseateles</taxon>
    </lineage>
</organism>
<dbReference type="SMART" id="SM00448">
    <property type="entry name" value="REC"/>
    <property type="match status" value="1"/>
</dbReference>
<dbReference type="Proteomes" id="UP000295357">
    <property type="component" value="Unassembled WGS sequence"/>
</dbReference>
<evidence type="ECO:0000313" key="3">
    <source>
        <dbReference type="EMBL" id="TDP13255.1"/>
    </source>
</evidence>
<evidence type="ECO:0000259" key="2">
    <source>
        <dbReference type="PROSITE" id="PS50110"/>
    </source>
</evidence>
<dbReference type="RefSeq" id="WP_133602152.1">
    <property type="nucleotide sequence ID" value="NZ_JAUFPJ010000001.1"/>
</dbReference>
<dbReference type="InterPro" id="IPR052893">
    <property type="entry name" value="TCS_response_regulator"/>
</dbReference>
<evidence type="ECO:0000256" key="1">
    <source>
        <dbReference type="PROSITE-ProRule" id="PRU00169"/>
    </source>
</evidence>
<dbReference type="PROSITE" id="PS50110">
    <property type="entry name" value="RESPONSE_REGULATORY"/>
    <property type="match status" value="1"/>
</dbReference>
<dbReference type="OrthoDB" id="9179585at2"/>
<dbReference type="PANTHER" id="PTHR44520">
    <property type="entry name" value="RESPONSE REGULATOR RCP1-RELATED"/>
    <property type="match status" value="1"/>
</dbReference>
<evidence type="ECO:0000313" key="4">
    <source>
        <dbReference type="Proteomes" id="UP000295357"/>
    </source>
</evidence>
<keyword evidence="4" id="KW-1185">Reference proteome</keyword>
<feature type="modified residue" description="4-aspartylphosphate" evidence="1">
    <location>
        <position position="60"/>
    </location>
</feature>
<dbReference type="CDD" id="cd17546">
    <property type="entry name" value="REC_hyHK_CKI1_RcsC-like"/>
    <property type="match status" value="1"/>
</dbReference>
<gene>
    <name evidence="3" type="ORF">DFR39_101730</name>
</gene>
<accession>A0A4R6NDZ5</accession>
<dbReference type="SUPFAM" id="SSF52172">
    <property type="entry name" value="CheY-like"/>
    <property type="match status" value="1"/>
</dbReference>
<dbReference type="Gene3D" id="3.40.50.2300">
    <property type="match status" value="1"/>
</dbReference>
<dbReference type="EMBL" id="SNXE01000001">
    <property type="protein sequence ID" value="TDP13255.1"/>
    <property type="molecule type" value="Genomic_DNA"/>
</dbReference>
<dbReference type="InterPro" id="IPR001789">
    <property type="entry name" value="Sig_transdc_resp-reg_receiver"/>
</dbReference>
<sequence>MSVHASRRHVLYVEDDRINIVLMEEVFRRLPDAWSLDCVEDGAQALSVLGELRPDLLLVDMNLPDMNGLELLTRLRAQYQGLTALPCVALSADALPEQVQAARAAGFTDYWIKPIDVLQLAEALQALDLSGCGGSQRP</sequence>